<gene>
    <name evidence="3" type="ORF">WMY93_017915</name>
</gene>
<keyword evidence="1" id="KW-0853">WD repeat</keyword>
<dbReference type="Pfam" id="PF00400">
    <property type="entry name" value="WD40"/>
    <property type="match status" value="2"/>
</dbReference>
<dbReference type="InterPro" id="IPR036047">
    <property type="entry name" value="F-box-like_dom_sf"/>
</dbReference>
<evidence type="ECO:0000313" key="3">
    <source>
        <dbReference type="EMBL" id="KAK7901146.1"/>
    </source>
</evidence>
<dbReference type="GO" id="GO:0031146">
    <property type="term" value="P:SCF-dependent proteasomal ubiquitin-dependent protein catabolic process"/>
    <property type="evidence" value="ECO:0007669"/>
    <property type="project" value="TreeGrafter"/>
</dbReference>
<dbReference type="InterPro" id="IPR001810">
    <property type="entry name" value="F-box_dom"/>
</dbReference>
<reference evidence="4" key="1">
    <citation type="submission" date="2024-04" db="EMBL/GenBank/DDBJ databases">
        <title>Salinicola lusitanus LLJ914,a marine bacterium isolated from the Okinawa Trough.</title>
        <authorList>
            <person name="Li J."/>
        </authorList>
    </citation>
    <scope>NUCLEOTIDE SEQUENCE [LARGE SCALE GENOMIC DNA]</scope>
</reference>
<protein>
    <recommendedName>
        <fullName evidence="2">F-box domain-containing protein</fullName>
    </recommendedName>
</protein>
<dbReference type="PANTHER" id="PTHR14381:SF1">
    <property type="entry name" value="F-BOX_WD REPEAT-CONTAINING PROTEIN 4"/>
    <property type="match status" value="1"/>
</dbReference>
<dbReference type="GO" id="GO:0019005">
    <property type="term" value="C:SCF ubiquitin ligase complex"/>
    <property type="evidence" value="ECO:0007669"/>
    <property type="project" value="TreeGrafter"/>
</dbReference>
<proteinExistence type="predicted"/>
<dbReference type="PROSITE" id="PS50181">
    <property type="entry name" value="FBOX"/>
    <property type="match status" value="1"/>
</dbReference>
<dbReference type="InterPro" id="IPR052301">
    <property type="entry name" value="SCF_F-box/WD-repeat"/>
</dbReference>
<dbReference type="Gene3D" id="2.130.10.10">
    <property type="entry name" value="YVTN repeat-like/Quinoprotein amine dehydrogenase"/>
    <property type="match status" value="1"/>
</dbReference>
<organism evidence="3 4">
    <name type="scientific">Mugilogobius chulae</name>
    <name type="common">yellowstripe goby</name>
    <dbReference type="NCBI Taxonomy" id="88201"/>
    <lineage>
        <taxon>Eukaryota</taxon>
        <taxon>Metazoa</taxon>
        <taxon>Chordata</taxon>
        <taxon>Craniata</taxon>
        <taxon>Vertebrata</taxon>
        <taxon>Euteleostomi</taxon>
        <taxon>Actinopterygii</taxon>
        <taxon>Neopterygii</taxon>
        <taxon>Teleostei</taxon>
        <taxon>Neoteleostei</taxon>
        <taxon>Acanthomorphata</taxon>
        <taxon>Gobiaria</taxon>
        <taxon>Gobiiformes</taxon>
        <taxon>Gobioidei</taxon>
        <taxon>Gobiidae</taxon>
        <taxon>Gobionellinae</taxon>
        <taxon>Mugilogobius</taxon>
    </lineage>
</organism>
<dbReference type="Pfam" id="PF12937">
    <property type="entry name" value="F-box-like"/>
    <property type="match status" value="1"/>
</dbReference>
<dbReference type="SMART" id="SM00320">
    <property type="entry name" value="WD40"/>
    <property type="match status" value="3"/>
</dbReference>
<sequence>MLLSQLPEDVLYHILAYLDHVSLSRLSQVSKSVRSFVNRDSVWKCVAKQFLNTGIRRDGADLYPKIPLKLRVRTAQNWSSGLCTKHIPIRWRKNLLPWLQMDGNILFLSHAAEIRAHSVNQNGKKILSQPFKIYSGHNGDVCRFVLNDSYLISSGSDGTIVVHCRRSGAQTKLPGHSQEINCLDSRGELIISGSRDTTVKVWTLTSSSSRATISTFDRVWSVAIDPSLSSFAVGTACCRTLSPLHIWNTERSAPPCPLQEPVNSSGKPASASG</sequence>
<feature type="repeat" description="WD" evidence="1">
    <location>
        <begin position="173"/>
        <end position="212"/>
    </location>
</feature>
<dbReference type="InterPro" id="IPR015943">
    <property type="entry name" value="WD40/YVTN_repeat-like_dom_sf"/>
</dbReference>
<dbReference type="PROSITE" id="PS50082">
    <property type="entry name" value="WD_REPEATS_2"/>
    <property type="match status" value="1"/>
</dbReference>
<feature type="domain" description="F-box" evidence="2">
    <location>
        <begin position="1"/>
        <end position="46"/>
    </location>
</feature>
<keyword evidence="4" id="KW-1185">Reference proteome</keyword>
<evidence type="ECO:0000256" key="1">
    <source>
        <dbReference type="PROSITE-ProRule" id="PRU00221"/>
    </source>
</evidence>
<dbReference type="SUPFAM" id="SSF50978">
    <property type="entry name" value="WD40 repeat-like"/>
    <property type="match status" value="1"/>
</dbReference>
<dbReference type="Gene3D" id="1.20.1280.50">
    <property type="match status" value="1"/>
</dbReference>
<dbReference type="InterPro" id="IPR001680">
    <property type="entry name" value="WD40_rpt"/>
</dbReference>
<dbReference type="AlphaFoldDB" id="A0AAW0NHL2"/>
<dbReference type="Proteomes" id="UP001460270">
    <property type="component" value="Unassembled WGS sequence"/>
</dbReference>
<evidence type="ECO:0000313" key="4">
    <source>
        <dbReference type="Proteomes" id="UP001460270"/>
    </source>
</evidence>
<dbReference type="SUPFAM" id="SSF81383">
    <property type="entry name" value="F-box domain"/>
    <property type="match status" value="1"/>
</dbReference>
<evidence type="ECO:0000259" key="2">
    <source>
        <dbReference type="PROSITE" id="PS50181"/>
    </source>
</evidence>
<dbReference type="InterPro" id="IPR036322">
    <property type="entry name" value="WD40_repeat_dom_sf"/>
</dbReference>
<comment type="caution">
    <text evidence="3">The sequence shown here is derived from an EMBL/GenBank/DDBJ whole genome shotgun (WGS) entry which is preliminary data.</text>
</comment>
<dbReference type="PROSITE" id="PS50294">
    <property type="entry name" value="WD_REPEATS_REGION"/>
    <property type="match status" value="1"/>
</dbReference>
<dbReference type="EMBL" id="JBBPFD010000013">
    <property type="protein sequence ID" value="KAK7901146.1"/>
    <property type="molecule type" value="Genomic_DNA"/>
</dbReference>
<accession>A0AAW0NHL2</accession>
<name>A0AAW0NHL2_9GOBI</name>
<dbReference type="SMART" id="SM00256">
    <property type="entry name" value="FBOX"/>
    <property type="match status" value="1"/>
</dbReference>
<dbReference type="PANTHER" id="PTHR14381">
    <property type="entry name" value="DACTYLIN"/>
    <property type="match status" value="1"/>
</dbReference>